<gene>
    <name evidence="10" type="ORF">HANVADRAFT_51995</name>
</gene>
<keyword evidence="5" id="KW-0698">rRNA processing</keyword>
<evidence type="ECO:0000313" key="10">
    <source>
        <dbReference type="EMBL" id="OBA27897.1"/>
    </source>
</evidence>
<evidence type="ECO:0000313" key="11">
    <source>
        <dbReference type="Proteomes" id="UP000092321"/>
    </source>
</evidence>
<dbReference type="InterPro" id="IPR050786">
    <property type="entry name" value="EFG1_rRNA-proc"/>
</dbReference>
<evidence type="ECO:0000256" key="1">
    <source>
        <dbReference type="ARBA" id="ARBA00004604"/>
    </source>
</evidence>
<name>A0A1B7TGM6_9ASCO</name>
<evidence type="ECO:0000256" key="9">
    <source>
        <dbReference type="SAM" id="MobiDB-lite"/>
    </source>
</evidence>
<dbReference type="OrthoDB" id="47732at2759"/>
<keyword evidence="6 8" id="KW-0175">Coiled coil</keyword>
<dbReference type="GO" id="GO:0030688">
    <property type="term" value="C:preribosome, small subunit precursor"/>
    <property type="evidence" value="ECO:0007669"/>
    <property type="project" value="TreeGrafter"/>
</dbReference>
<accession>A0A1B7TGM6</accession>
<evidence type="ECO:0000256" key="3">
    <source>
        <dbReference type="ARBA" id="ARBA00018689"/>
    </source>
</evidence>
<keyword evidence="11" id="KW-1185">Reference proteome</keyword>
<organism evidence="10 11">
    <name type="scientific">Hanseniaspora valbyensis NRRL Y-1626</name>
    <dbReference type="NCBI Taxonomy" id="766949"/>
    <lineage>
        <taxon>Eukaryota</taxon>
        <taxon>Fungi</taxon>
        <taxon>Dikarya</taxon>
        <taxon>Ascomycota</taxon>
        <taxon>Saccharomycotina</taxon>
        <taxon>Saccharomycetes</taxon>
        <taxon>Saccharomycodales</taxon>
        <taxon>Saccharomycodaceae</taxon>
        <taxon>Hanseniaspora</taxon>
    </lineage>
</organism>
<feature type="compositionally biased region" description="Acidic residues" evidence="9">
    <location>
        <begin position="207"/>
        <end position="221"/>
    </location>
</feature>
<dbReference type="GO" id="GO:0000462">
    <property type="term" value="P:maturation of SSU-rRNA from tricistronic rRNA transcript (SSU-rRNA, 5.8S rRNA, LSU-rRNA)"/>
    <property type="evidence" value="ECO:0007669"/>
    <property type="project" value="TreeGrafter"/>
</dbReference>
<dbReference type="PANTHER" id="PTHR33911">
    <property type="entry name" value="RRNA-PROCESSING PROTEIN EFG1"/>
    <property type="match status" value="1"/>
</dbReference>
<feature type="coiled-coil region" evidence="8">
    <location>
        <begin position="22"/>
        <end position="110"/>
    </location>
</feature>
<keyword evidence="7" id="KW-0539">Nucleus</keyword>
<dbReference type="InterPro" id="IPR019310">
    <property type="entry name" value="Efg1"/>
</dbReference>
<dbReference type="AlphaFoldDB" id="A0A1B7TGM6"/>
<comment type="caution">
    <text evidence="10">The sequence shown here is derived from an EMBL/GenBank/DDBJ whole genome shotgun (WGS) entry which is preliminary data.</text>
</comment>
<dbReference type="EMBL" id="LXPE01000006">
    <property type="protein sequence ID" value="OBA27897.1"/>
    <property type="molecule type" value="Genomic_DNA"/>
</dbReference>
<protein>
    <recommendedName>
        <fullName evidence="3">rRNA-processing protein EFG1</fullName>
    </recommendedName>
    <alternativeName>
        <fullName evidence="4">rRNA-processing protein efg1</fullName>
    </alternativeName>
</protein>
<evidence type="ECO:0000256" key="6">
    <source>
        <dbReference type="ARBA" id="ARBA00023054"/>
    </source>
</evidence>
<dbReference type="PANTHER" id="PTHR33911:SF1">
    <property type="entry name" value="RRNA-PROCESSING PROTEIN EFG1"/>
    <property type="match status" value="1"/>
</dbReference>
<evidence type="ECO:0000256" key="5">
    <source>
        <dbReference type="ARBA" id="ARBA00022552"/>
    </source>
</evidence>
<evidence type="ECO:0000256" key="4">
    <source>
        <dbReference type="ARBA" id="ARBA00019827"/>
    </source>
</evidence>
<feature type="region of interest" description="Disordered" evidence="9">
    <location>
        <begin position="198"/>
        <end position="221"/>
    </location>
</feature>
<evidence type="ECO:0000256" key="7">
    <source>
        <dbReference type="ARBA" id="ARBA00023242"/>
    </source>
</evidence>
<evidence type="ECO:0000256" key="2">
    <source>
        <dbReference type="ARBA" id="ARBA00006916"/>
    </source>
</evidence>
<dbReference type="Pfam" id="PF10153">
    <property type="entry name" value="Efg1"/>
    <property type="match status" value="1"/>
</dbReference>
<dbReference type="GO" id="GO:0005730">
    <property type="term" value="C:nucleolus"/>
    <property type="evidence" value="ECO:0007669"/>
    <property type="project" value="UniProtKB-SubCell"/>
</dbReference>
<reference evidence="11" key="1">
    <citation type="journal article" date="2016" name="Proc. Natl. Acad. Sci. U.S.A.">
        <title>Comparative genomics of biotechnologically important yeasts.</title>
        <authorList>
            <person name="Riley R."/>
            <person name="Haridas S."/>
            <person name="Wolfe K.H."/>
            <person name="Lopes M.R."/>
            <person name="Hittinger C.T."/>
            <person name="Goeker M."/>
            <person name="Salamov A.A."/>
            <person name="Wisecaver J.H."/>
            <person name="Long T.M."/>
            <person name="Calvey C.H."/>
            <person name="Aerts A.L."/>
            <person name="Barry K.W."/>
            <person name="Choi C."/>
            <person name="Clum A."/>
            <person name="Coughlan A.Y."/>
            <person name="Deshpande S."/>
            <person name="Douglass A.P."/>
            <person name="Hanson S.J."/>
            <person name="Klenk H.-P."/>
            <person name="LaButti K.M."/>
            <person name="Lapidus A."/>
            <person name="Lindquist E.A."/>
            <person name="Lipzen A.M."/>
            <person name="Meier-Kolthoff J.P."/>
            <person name="Ohm R.A."/>
            <person name="Otillar R.P."/>
            <person name="Pangilinan J.L."/>
            <person name="Peng Y."/>
            <person name="Rokas A."/>
            <person name="Rosa C.A."/>
            <person name="Scheuner C."/>
            <person name="Sibirny A.A."/>
            <person name="Slot J.C."/>
            <person name="Stielow J.B."/>
            <person name="Sun H."/>
            <person name="Kurtzman C.P."/>
            <person name="Blackwell M."/>
            <person name="Grigoriev I.V."/>
            <person name="Jeffries T.W."/>
        </authorList>
    </citation>
    <scope>NUCLEOTIDE SEQUENCE [LARGE SCALE GENOMIC DNA]</scope>
    <source>
        <strain evidence="11">NRRL Y-1626</strain>
    </source>
</reference>
<comment type="similarity">
    <text evidence="2">Belongs to the EFG1 family.</text>
</comment>
<proteinExistence type="inferred from homology"/>
<dbReference type="Proteomes" id="UP000092321">
    <property type="component" value="Unassembled WGS sequence"/>
</dbReference>
<evidence type="ECO:0000256" key="8">
    <source>
        <dbReference type="SAM" id="Coils"/>
    </source>
</evidence>
<comment type="subcellular location">
    <subcellularLocation>
        <location evidence="1">Nucleus</location>
        <location evidence="1">Nucleolus</location>
    </subcellularLocation>
</comment>
<sequence length="221" mass="26377">MSSKSYRSNNRQDLESIINSGSNKIKRKIRDIERLLAKKKETLPDTILIEKERYLKTLNLELKNNELKQKAQKYSKKYHMIRFFEKKKSLKNYKKALAEKKEDCHKEQLELLYAYNFPKCEKYVSLYPKNDIDAKNSEDKEFYLKEIEIHWKNNTLPLTINNIMDGKKRHPDEIGLLIKEKIPDELLDVENVKGKINDVKSDKKQDAEEEKEGEEDDEFFE</sequence>